<keyword evidence="13 18" id="KW-1015">Disulfide bond</keyword>
<feature type="compositionally biased region" description="Polar residues" evidence="19">
    <location>
        <begin position="480"/>
        <end position="490"/>
    </location>
</feature>
<dbReference type="OMA" id="CYKDRLH"/>
<comment type="cofactor">
    <cofactor evidence="1 17">
        <name>FAD</name>
        <dbReference type="ChEBI" id="CHEBI:57692"/>
    </cofactor>
</comment>
<dbReference type="PIRSF" id="PIRSF017205">
    <property type="entry name" value="ERO1"/>
    <property type="match status" value="1"/>
</dbReference>
<evidence type="ECO:0000256" key="10">
    <source>
        <dbReference type="ARBA" id="ARBA00022982"/>
    </source>
</evidence>
<keyword evidence="14" id="KW-0325">Glycoprotein</keyword>
<feature type="active site" description="Nucleophile" evidence="16">
    <location>
        <position position="406"/>
    </location>
</feature>
<dbReference type="Pfam" id="PF04137">
    <property type="entry name" value="ERO1"/>
    <property type="match status" value="1"/>
</dbReference>
<keyword evidence="7 20" id="KW-0732">Signal</keyword>
<evidence type="ECO:0000256" key="2">
    <source>
        <dbReference type="ARBA" id="ARBA00004367"/>
    </source>
</evidence>
<dbReference type="GO" id="GO:0034975">
    <property type="term" value="P:protein folding in endoplasmic reticulum"/>
    <property type="evidence" value="ECO:0007669"/>
    <property type="project" value="InterPro"/>
</dbReference>
<feature type="disulfide bond" description="Redox-active" evidence="18">
    <location>
        <begin position="98"/>
        <end position="103"/>
    </location>
</feature>
<feature type="active site" evidence="16">
    <location>
        <position position="409"/>
    </location>
</feature>
<dbReference type="EMBL" id="KE720876">
    <property type="protein sequence ID" value="ERF74488.1"/>
    <property type="molecule type" value="Genomic_DNA"/>
</dbReference>
<dbReference type="GO" id="GO:0071949">
    <property type="term" value="F:FAD binding"/>
    <property type="evidence" value="ECO:0007669"/>
    <property type="project" value="InterPro"/>
</dbReference>
<keyword evidence="10" id="KW-0249">Electron transport</keyword>
<dbReference type="Proteomes" id="UP000019373">
    <property type="component" value="Unassembled WGS sequence"/>
</dbReference>
<keyword evidence="12" id="KW-0472">Membrane</keyword>
<dbReference type="GO" id="GO:0016972">
    <property type="term" value="F:thiol oxidase activity"/>
    <property type="evidence" value="ECO:0007669"/>
    <property type="project" value="EnsemblFungi"/>
</dbReference>
<evidence type="ECO:0000256" key="20">
    <source>
        <dbReference type="SAM" id="SignalP"/>
    </source>
</evidence>
<gene>
    <name evidence="21" type="ORF">EPUS_03926</name>
</gene>
<keyword evidence="11" id="KW-0560">Oxidoreductase</keyword>
<feature type="binding site" evidence="17">
    <location>
        <position position="277"/>
    </location>
    <ligand>
        <name>FAD</name>
        <dbReference type="ChEBI" id="CHEBI:57692"/>
    </ligand>
</feature>
<comment type="similarity">
    <text evidence="3">Belongs to the EROs family.</text>
</comment>
<evidence type="ECO:0000256" key="13">
    <source>
        <dbReference type="ARBA" id="ARBA00023157"/>
    </source>
</evidence>
<dbReference type="OrthoDB" id="269384at2759"/>
<dbReference type="RefSeq" id="XP_007799872.1">
    <property type="nucleotide sequence ID" value="XM_007801681.1"/>
</dbReference>
<feature type="binding site" evidence="17">
    <location>
        <position position="309"/>
    </location>
    <ligand>
        <name>FAD</name>
        <dbReference type="ChEBI" id="CHEBI:57692"/>
    </ligand>
</feature>
<dbReference type="GO" id="GO:0005789">
    <property type="term" value="C:endoplasmic reticulum membrane"/>
    <property type="evidence" value="ECO:0007669"/>
    <property type="project" value="UniProtKB-SubCell"/>
</dbReference>
<evidence type="ECO:0000256" key="8">
    <source>
        <dbReference type="ARBA" id="ARBA00022824"/>
    </source>
</evidence>
<evidence type="ECO:0000256" key="12">
    <source>
        <dbReference type="ARBA" id="ARBA00023136"/>
    </source>
</evidence>
<keyword evidence="9 17" id="KW-0274">FAD</keyword>
<feature type="region of interest" description="Disordered" evidence="19">
    <location>
        <begin position="480"/>
        <end position="499"/>
    </location>
</feature>
<feature type="binding site" evidence="17">
    <location>
        <position position="280"/>
    </location>
    <ligand>
        <name>FAD</name>
        <dbReference type="ChEBI" id="CHEBI:57692"/>
    </ligand>
</feature>
<dbReference type="HOGENOM" id="CLU_023061_1_0_1"/>
<evidence type="ECO:0000256" key="18">
    <source>
        <dbReference type="PIRSR" id="PIRSR017205-3"/>
    </source>
</evidence>
<accession>U1GQ74</accession>
<feature type="signal peptide" evidence="20">
    <location>
        <begin position="1"/>
        <end position="21"/>
    </location>
</feature>
<dbReference type="PANTHER" id="PTHR12613:SF0">
    <property type="entry name" value="ERO1-LIKE PROTEIN"/>
    <property type="match status" value="1"/>
</dbReference>
<evidence type="ECO:0000256" key="3">
    <source>
        <dbReference type="ARBA" id="ARBA00008277"/>
    </source>
</evidence>
<feature type="binding site" evidence="17">
    <location>
        <position position="198"/>
    </location>
    <ligand>
        <name>FAD</name>
        <dbReference type="ChEBI" id="CHEBI:57692"/>
    </ligand>
</feature>
<feature type="binding site" evidence="17">
    <location>
        <position position="196"/>
    </location>
    <ligand>
        <name>FAD</name>
        <dbReference type="ChEBI" id="CHEBI:57692"/>
    </ligand>
</feature>
<comment type="subcellular location">
    <subcellularLocation>
        <location evidence="2">Endoplasmic reticulum membrane</location>
        <topology evidence="2">Peripheral membrane protein</topology>
        <orientation evidence="2">Lumenal side</orientation>
    </subcellularLocation>
</comment>
<feature type="chain" id="PRO_5004611437" description="Endoplasmic oxidoreductin-1" evidence="20">
    <location>
        <begin position="22"/>
        <end position="594"/>
    </location>
</feature>
<keyword evidence="15" id="KW-0676">Redox-active center</keyword>
<evidence type="ECO:0008006" key="23">
    <source>
        <dbReference type="Google" id="ProtNLM"/>
    </source>
</evidence>
<dbReference type="InterPro" id="IPR037192">
    <property type="entry name" value="ERO1-like_sf"/>
</dbReference>
<dbReference type="PANTHER" id="PTHR12613">
    <property type="entry name" value="ERO1-RELATED"/>
    <property type="match status" value="1"/>
</dbReference>
<evidence type="ECO:0000256" key="19">
    <source>
        <dbReference type="SAM" id="MobiDB-lite"/>
    </source>
</evidence>
<dbReference type="GeneID" id="19238961"/>
<evidence type="ECO:0000256" key="6">
    <source>
        <dbReference type="ARBA" id="ARBA00022630"/>
    </source>
</evidence>
<evidence type="ECO:0000256" key="16">
    <source>
        <dbReference type="PIRSR" id="PIRSR017205-1"/>
    </source>
</evidence>
<reference evidence="22" key="1">
    <citation type="journal article" date="2014" name="BMC Genomics">
        <title>Genome characteristics reveal the impact of lichenization on lichen-forming fungus Endocarpon pusillum Hedwig (Verrucariales, Ascomycota).</title>
        <authorList>
            <person name="Wang Y.-Y."/>
            <person name="Liu B."/>
            <person name="Zhang X.-Y."/>
            <person name="Zhou Q.-M."/>
            <person name="Zhang T."/>
            <person name="Li H."/>
            <person name="Yu Y.-F."/>
            <person name="Zhang X.-L."/>
            <person name="Hao X.-Y."/>
            <person name="Wang M."/>
            <person name="Wang L."/>
            <person name="Wei J.-C."/>
        </authorList>
    </citation>
    <scope>NUCLEOTIDE SEQUENCE [LARGE SCALE GENOMIC DNA]</scope>
    <source>
        <strain evidence="22">Z07020 / HMAS-L-300199</strain>
    </source>
</reference>
<evidence type="ECO:0000313" key="21">
    <source>
        <dbReference type="EMBL" id="ERF74488.1"/>
    </source>
</evidence>
<evidence type="ECO:0000256" key="5">
    <source>
        <dbReference type="ARBA" id="ARBA00022448"/>
    </source>
</evidence>
<comment type="subunit">
    <text evidence="4">May function both as a monomer and a homodimer.</text>
</comment>
<evidence type="ECO:0000256" key="11">
    <source>
        <dbReference type="ARBA" id="ARBA00023002"/>
    </source>
</evidence>
<dbReference type="SUPFAM" id="SSF110019">
    <property type="entry name" value="ERO1-like"/>
    <property type="match status" value="1"/>
</dbReference>
<protein>
    <recommendedName>
        <fullName evidence="23">Endoplasmic oxidoreductin-1</fullName>
    </recommendedName>
</protein>
<evidence type="ECO:0000313" key="22">
    <source>
        <dbReference type="Proteomes" id="UP000019373"/>
    </source>
</evidence>
<evidence type="ECO:0000256" key="7">
    <source>
        <dbReference type="ARBA" id="ARBA00022729"/>
    </source>
</evidence>
<sequence length="594" mass="68219">MRSAASLFYLAVFTLLQPSAARSHRPAEVETGPADVCAIDPKSIVSDACASYATLESLNSDLFQSLDSITKSTDFFAYYRLNLFNKECPYWSDANSMCGNRACAVDTLENEEDIPPVWRVEELSKLEGLHANHPGRQQQEERPKARPLQGMLGEGVDESCVVEYDDECDERDYCVPEDEGAAAKGDYVSLVNNTERFTGYAGPGARQVWDAIYKENCFSRPPPQLSTFGRPSPLDAAKDLRSMIQGHKVGSPISHEDDSYPLDDQCLEQRAFYRIISGMHASISTHICWDYFNQTTGEWVRNLDCYKERLHEHPERVSNLYFNYALVTRALAKLQKHLEHYTFCLGDPAQDFETKQRVIELISRITSAPPTFDESRMFQDPAMLELKEDFRNRFRNVSRLMDCVGCDKCRLWGKLQTAGYGAALKVLFEFDETKNGENPHLRRTELVALVNTLARISHSLTAIQHFRAAIKAEDQDKNNNSNNYLISTKQTRQDPETQPGRRMFVQQDEFQDFPDDDFADEDETPAPQSFSQEFWAEIDLVWRAYKYVLSSWISLPFKTWAIMIMEINRLWNYWLGLPVPPRSWDFHLPTRDEL</sequence>
<proteinExistence type="inferred from homology"/>
<evidence type="ECO:0000256" key="15">
    <source>
        <dbReference type="ARBA" id="ARBA00023284"/>
    </source>
</evidence>
<evidence type="ECO:0000256" key="4">
    <source>
        <dbReference type="ARBA" id="ARBA00011802"/>
    </source>
</evidence>
<keyword evidence="8" id="KW-0256">Endoplasmic reticulum</keyword>
<dbReference type="InterPro" id="IPR007266">
    <property type="entry name" value="Ero1"/>
</dbReference>
<evidence type="ECO:0000256" key="14">
    <source>
        <dbReference type="ARBA" id="ARBA00023180"/>
    </source>
</evidence>
<evidence type="ECO:0000256" key="1">
    <source>
        <dbReference type="ARBA" id="ARBA00001974"/>
    </source>
</evidence>
<keyword evidence="22" id="KW-1185">Reference proteome</keyword>
<keyword evidence="6" id="KW-0285">Flavoprotein</keyword>
<dbReference type="GO" id="GO:0015035">
    <property type="term" value="F:protein-disulfide reductase activity"/>
    <property type="evidence" value="ECO:0007669"/>
    <property type="project" value="EnsemblFungi"/>
</dbReference>
<feature type="binding site" evidence="17">
    <location>
        <position position="209"/>
    </location>
    <ligand>
        <name>FAD</name>
        <dbReference type="ChEBI" id="CHEBI:57692"/>
    </ligand>
</feature>
<evidence type="ECO:0000256" key="9">
    <source>
        <dbReference type="ARBA" id="ARBA00022827"/>
    </source>
</evidence>
<organism evidence="21 22">
    <name type="scientific">Endocarpon pusillum (strain Z07020 / HMAS-L-300199)</name>
    <name type="common">Lichen-forming fungus</name>
    <dbReference type="NCBI Taxonomy" id="1263415"/>
    <lineage>
        <taxon>Eukaryota</taxon>
        <taxon>Fungi</taxon>
        <taxon>Dikarya</taxon>
        <taxon>Ascomycota</taxon>
        <taxon>Pezizomycotina</taxon>
        <taxon>Eurotiomycetes</taxon>
        <taxon>Chaetothyriomycetidae</taxon>
        <taxon>Verrucariales</taxon>
        <taxon>Verrucariaceae</taxon>
        <taxon>Endocarpon</taxon>
    </lineage>
</organism>
<dbReference type="AlphaFoldDB" id="U1GQ74"/>
<keyword evidence="5" id="KW-0813">Transport</keyword>
<name>U1GQ74_ENDPU</name>
<evidence type="ECO:0000256" key="17">
    <source>
        <dbReference type="PIRSR" id="PIRSR017205-2"/>
    </source>
</evidence>
<feature type="disulfide bond" description="Redox-active" evidence="18">
    <location>
        <begin position="406"/>
        <end position="409"/>
    </location>
</feature>
<dbReference type="eggNOG" id="KOG2608">
    <property type="taxonomic scope" value="Eukaryota"/>
</dbReference>